<evidence type="ECO:0000256" key="7">
    <source>
        <dbReference type="SAM" id="Phobius"/>
    </source>
</evidence>
<reference evidence="10" key="1">
    <citation type="submission" date="2015-10" db="EMBL/GenBank/DDBJ databases">
        <authorList>
            <person name="Regsiter A."/>
            <person name="william w."/>
        </authorList>
    </citation>
    <scope>NUCLEOTIDE SEQUENCE</scope>
    <source>
        <strain evidence="10">Montdore</strain>
    </source>
</reference>
<keyword evidence="11" id="KW-1185">Reference proteome</keyword>
<evidence type="ECO:0000313" key="11">
    <source>
        <dbReference type="Proteomes" id="UP001412239"/>
    </source>
</evidence>
<feature type="domain" description="Threonine/serine exporter-like N-terminal" evidence="8">
    <location>
        <begin position="431"/>
        <end position="661"/>
    </location>
</feature>
<feature type="transmembrane region" description="Helical" evidence="7">
    <location>
        <begin position="538"/>
        <end position="556"/>
    </location>
</feature>
<dbReference type="PANTHER" id="PTHR31082:SF4">
    <property type="entry name" value="PHEROMONE-REGULATED MEMBRANE PROTEIN 10"/>
    <property type="match status" value="1"/>
</dbReference>
<feature type="region of interest" description="Disordered" evidence="6">
    <location>
        <begin position="359"/>
        <end position="384"/>
    </location>
</feature>
<sequence>MSNLPASSILAAGPFIDGPRASEAGGSSANTSHGGGQPGSSNGERVRGNHRVRFGSGEVLDVQNNRHTFNLRSPENCQSFGSDDMVPDSPALTPSNTLPSDHIYARTGCFGPPIDITDAPTKIPALPLKAPPRAFRLNGNNGDSELGGGYDGFAENDRLTFQERAARLGTIGSYSAPSSVRSSPALAAYSVGAGQAQGGVPVDDIPLLDLGNALPQDYNDPTGAERNKVTAIREAHELVIQHTARGSAVLNGRSRAGGAETPDHGQRSGTVTPVAHQHEDYVQPPSQFRGGVLGSLLKLYNPLGGHGNNFGHEHRSSMGSAGSPTGSGRTTPKWYNKSANTSTTSLRGLLAASRATLGAPAGPAAMKDQPKMKHRSHSGGSGVAGALRNFSRPNLEEEIKASYPPFWFQIQAGSTLFITVHIAETLARQKYILKLCRSLMLYGAPTHRLEEYMKMTSRVLEIDGQFLYIPGCMIISFGDSSTHTSEMQIVRTNQGVDLGKLHDTHEIYKEVVHDLIGVEEATKRLDEILKRKPKHNPWILIPVFGIASASVGPFGFKARLIDMPVLFALGCILGFLQLIVAPSSELYSNVFEISAAIITSFLARAFGSIHGGSVFCFSALAQASIALILPGYIILAGSVRMFYAIVYSLLLGFGITIGSALYGLVDSNATSATTCQDPLDWKWNFLFVPPFAWWYVYFSESLESDKTNPYHSLLTINQARWRQAPAMIAISMVGYAINFFSSQHFTNQPQVANSLGAFAVGVLGNLYSRVGHGLAFAAMLPAIFVQVPSGLAAQGSLISGIQNADAMIDKPSATPAPESGQFNSVVLDFGFSMIQVAIGITVGLFAAALVVYPFGKKRSGLFSF</sequence>
<evidence type="ECO:0000256" key="5">
    <source>
        <dbReference type="ARBA" id="ARBA00034125"/>
    </source>
</evidence>
<evidence type="ECO:0000256" key="2">
    <source>
        <dbReference type="ARBA" id="ARBA00022692"/>
    </source>
</evidence>
<gene>
    <name evidence="10" type="ORF">GSTUAT00001818001</name>
</gene>
<feature type="region of interest" description="Disordered" evidence="6">
    <location>
        <begin position="245"/>
        <end position="271"/>
    </location>
</feature>
<dbReference type="Pfam" id="PF06738">
    <property type="entry name" value="ThrE"/>
    <property type="match status" value="1"/>
</dbReference>
<evidence type="ECO:0000256" key="4">
    <source>
        <dbReference type="ARBA" id="ARBA00023136"/>
    </source>
</evidence>
<feature type="region of interest" description="Disordered" evidence="6">
    <location>
        <begin position="15"/>
        <end position="48"/>
    </location>
</feature>
<dbReference type="PANTHER" id="PTHR31082">
    <property type="entry name" value="PHEROMONE-REGULATED MEMBRANE PROTEIN 10"/>
    <property type="match status" value="1"/>
</dbReference>
<dbReference type="Pfam" id="PF12821">
    <property type="entry name" value="ThrE_2"/>
    <property type="match status" value="1"/>
</dbReference>
<keyword evidence="2 7" id="KW-0812">Transmembrane</keyword>
<evidence type="ECO:0008006" key="12">
    <source>
        <dbReference type="Google" id="ProtNLM"/>
    </source>
</evidence>
<feature type="transmembrane region" description="Helical" evidence="7">
    <location>
        <begin position="726"/>
        <end position="745"/>
    </location>
</feature>
<feature type="domain" description="Threonine/Serine exporter ThrE" evidence="9">
    <location>
        <begin position="717"/>
        <end position="849"/>
    </location>
</feature>
<feature type="transmembrane region" description="Helical" evidence="7">
    <location>
        <begin position="641"/>
        <end position="664"/>
    </location>
</feature>
<dbReference type="AlphaFoldDB" id="A0A292Q5B8"/>
<feature type="compositionally biased region" description="Polar residues" evidence="6">
    <location>
        <begin position="317"/>
        <end position="330"/>
    </location>
</feature>
<dbReference type="GO" id="GO:0022857">
    <property type="term" value="F:transmembrane transporter activity"/>
    <property type="evidence" value="ECO:0007669"/>
    <property type="project" value="InterPro"/>
</dbReference>
<protein>
    <recommendedName>
        <fullName evidence="12">Threonine/serine exporter-like N-terminal domain-containing protein</fullName>
    </recommendedName>
</protein>
<feature type="transmembrane region" description="Helical" evidence="7">
    <location>
        <begin position="829"/>
        <end position="854"/>
    </location>
</feature>
<name>A0A292Q5B8_9PEZI</name>
<evidence type="ECO:0000259" key="9">
    <source>
        <dbReference type="Pfam" id="PF12821"/>
    </source>
</evidence>
<proteinExistence type="inferred from homology"/>
<keyword evidence="3 7" id="KW-1133">Transmembrane helix</keyword>
<feature type="region of interest" description="Disordered" evidence="6">
    <location>
        <begin position="308"/>
        <end position="339"/>
    </location>
</feature>
<evidence type="ECO:0000256" key="6">
    <source>
        <dbReference type="SAM" id="MobiDB-lite"/>
    </source>
</evidence>
<dbReference type="EMBL" id="LN890962">
    <property type="protein sequence ID" value="CUS14088.1"/>
    <property type="molecule type" value="Genomic_DNA"/>
</dbReference>
<comment type="subcellular location">
    <subcellularLocation>
        <location evidence="1">Membrane</location>
        <topology evidence="1">Multi-pass membrane protein</topology>
    </subcellularLocation>
</comment>
<dbReference type="InterPro" id="IPR010619">
    <property type="entry name" value="ThrE-like_N"/>
</dbReference>
<dbReference type="Proteomes" id="UP001412239">
    <property type="component" value="Unassembled WGS sequence"/>
</dbReference>
<feature type="transmembrane region" description="Helical" evidence="7">
    <location>
        <begin position="563"/>
        <end position="580"/>
    </location>
</feature>
<comment type="similarity">
    <text evidence="5">Belongs to the ThrE exporter (TC 2.A.79) family.</text>
</comment>
<dbReference type="InterPro" id="IPR024528">
    <property type="entry name" value="ThrE_2"/>
</dbReference>
<accession>A0A292Q5B8</accession>
<evidence type="ECO:0000256" key="1">
    <source>
        <dbReference type="ARBA" id="ARBA00004141"/>
    </source>
</evidence>
<feature type="transmembrane region" description="Helical" evidence="7">
    <location>
        <begin position="614"/>
        <end position="635"/>
    </location>
</feature>
<evidence type="ECO:0000313" key="10">
    <source>
        <dbReference type="EMBL" id="CUS14088.1"/>
    </source>
</evidence>
<dbReference type="InterPro" id="IPR051361">
    <property type="entry name" value="ThrE/Ser_Exporter"/>
</dbReference>
<keyword evidence="4 7" id="KW-0472">Membrane</keyword>
<organism evidence="10 11">
    <name type="scientific">Tuber aestivum</name>
    <name type="common">summer truffle</name>
    <dbReference type="NCBI Taxonomy" id="59557"/>
    <lineage>
        <taxon>Eukaryota</taxon>
        <taxon>Fungi</taxon>
        <taxon>Dikarya</taxon>
        <taxon>Ascomycota</taxon>
        <taxon>Pezizomycotina</taxon>
        <taxon>Pezizomycetes</taxon>
        <taxon>Pezizales</taxon>
        <taxon>Tuberaceae</taxon>
        <taxon>Tuber</taxon>
    </lineage>
</organism>
<evidence type="ECO:0000259" key="8">
    <source>
        <dbReference type="Pfam" id="PF06738"/>
    </source>
</evidence>
<dbReference type="GO" id="GO:0016020">
    <property type="term" value="C:membrane"/>
    <property type="evidence" value="ECO:0007669"/>
    <property type="project" value="UniProtKB-SubCell"/>
</dbReference>
<feature type="transmembrane region" description="Helical" evidence="7">
    <location>
        <begin position="751"/>
        <end position="767"/>
    </location>
</feature>
<evidence type="ECO:0000256" key="3">
    <source>
        <dbReference type="ARBA" id="ARBA00022989"/>
    </source>
</evidence>